<feature type="signal peptide" evidence="4">
    <location>
        <begin position="1"/>
        <end position="18"/>
    </location>
</feature>
<keyword evidence="2" id="KW-0648">Protein biosynthesis</keyword>
<keyword evidence="4" id="KW-0732">Signal</keyword>
<comment type="caution">
    <text evidence="6">The sequence shown here is derived from an EMBL/GenBank/DDBJ whole genome shotgun (WGS) entry which is preliminary data.</text>
</comment>
<dbReference type="CDD" id="cd00520">
    <property type="entry name" value="RRF"/>
    <property type="match status" value="1"/>
</dbReference>
<evidence type="ECO:0000256" key="3">
    <source>
        <dbReference type="SAM" id="Coils"/>
    </source>
</evidence>
<dbReference type="SUPFAM" id="SSF55194">
    <property type="entry name" value="Ribosome recycling factor, RRF"/>
    <property type="match status" value="1"/>
</dbReference>
<dbReference type="Proteomes" id="UP001363151">
    <property type="component" value="Unassembled WGS sequence"/>
</dbReference>
<evidence type="ECO:0000256" key="4">
    <source>
        <dbReference type="SAM" id="SignalP"/>
    </source>
</evidence>
<name>A0ABR1GFK6_AURAN</name>
<feature type="domain" description="Ribosome recycling factor" evidence="5">
    <location>
        <begin position="63"/>
        <end position="224"/>
    </location>
</feature>
<dbReference type="Pfam" id="PF01765">
    <property type="entry name" value="RRF"/>
    <property type="match status" value="1"/>
</dbReference>
<dbReference type="HAMAP" id="MF_00040">
    <property type="entry name" value="RRF"/>
    <property type="match status" value="1"/>
</dbReference>
<dbReference type="InterPro" id="IPR002661">
    <property type="entry name" value="Ribosome_recyc_fac"/>
</dbReference>
<keyword evidence="3" id="KW-0175">Coiled coil</keyword>
<dbReference type="EMBL" id="JBBJCI010000014">
    <property type="protein sequence ID" value="KAK7254859.1"/>
    <property type="molecule type" value="Genomic_DNA"/>
</dbReference>
<accession>A0ABR1GFK6</accession>
<dbReference type="PANTHER" id="PTHR20982">
    <property type="entry name" value="RIBOSOME RECYCLING FACTOR"/>
    <property type="match status" value="1"/>
</dbReference>
<evidence type="ECO:0000256" key="1">
    <source>
        <dbReference type="ARBA" id="ARBA00005912"/>
    </source>
</evidence>
<sequence>MVARALTLSLAAIWTASALVPARLAPRHRRPTCRFAGDDGDEFDVDVLLLETEERMDKSIGALRNNLGTLRTGRASPDILARVVVDYYGAETPLNQLASVSVSSGTQLVVSPYDKSSLGAVESAIVDANLGMAPNNDGELIRLNVPALTEDRRKEILKQAKAVGEDAKVAIRNIRKGANSDVKKQGKDLSEDVAKDANNEIQKLTDKLIKSVDEVVAAKEKEIMTV</sequence>
<gene>
    <name evidence="6" type="primary">RRF1</name>
    <name evidence="6" type="ORF">SO694_00135019</name>
</gene>
<feature type="coiled-coil region" evidence="3">
    <location>
        <begin position="187"/>
        <end position="214"/>
    </location>
</feature>
<keyword evidence="7" id="KW-1185">Reference proteome</keyword>
<proteinExistence type="inferred from homology"/>
<reference evidence="6 7" key="1">
    <citation type="submission" date="2024-03" db="EMBL/GenBank/DDBJ databases">
        <title>Aureococcus anophagefferens CCMP1851 and Kratosvirus quantuckense: Draft genome of a second virus-susceptible host strain in the model system.</title>
        <authorList>
            <person name="Chase E."/>
            <person name="Truchon A.R."/>
            <person name="Schepens W."/>
            <person name="Wilhelm S.W."/>
        </authorList>
    </citation>
    <scope>NUCLEOTIDE SEQUENCE [LARGE SCALE GENOMIC DNA]</scope>
    <source>
        <strain evidence="6 7">CCMP1851</strain>
    </source>
</reference>
<dbReference type="NCBIfam" id="TIGR00496">
    <property type="entry name" value="frr"/>
    <property type="match status" value="1"/>
</dbReference>
<feature type="chain" id="PRO_5046498194" evidence="4">
    <location>
        <begin position="19"/>
        <end position="226"/>
    </location>
</feature>
<dbReference type="PANTHER" id="PTHR20982:SF3">
    <property type="entry name" value="MITOCHONDRIAL RIBOSOME RECYCLING FACTOR PSEUDO 1"/>
    <property type="match status" value="1"/>
</dbReference>
<dbReference type="Gene3D" id="1.10.132.20">
    <property type="entry name" value="Ribosome-recycling factor"/>
    <property type="match status" value="1"/>
</dbReference>
<evidence type="ECO:0000259" key="5">
    <source>
        <dbReference type="Pfam" id="PF01765"/>
    </source>
</evidence>
<comment type="similarity">
    <text evidence="1">Belongs to the RRF family.</text>
</comment>
<protein>
    <submittedName>
        <fullName evidence="6">Ribosome release factor</fullName>
    </submittedName>
</protein>
<evidence type="ECO:0000313" key="6">
    <source>
        <dbReference type="EMBL" id="KAK7254859.1"/>
    </source>
</evidence>
<dbReference type="InterPro" id="IPR023584">
    <property type="entry name" value="Ribosome_recyc_fac_dom"/>
</dbReference>
<evidence type="ECO:0000256" key="2">
    <source>
        <dbReference type="ARBA" id="ARBA00022917"/>
    </source>
</evidence>
<dbReference type="InterPro" id="IPR036191">
    <property type="entry name" value="RRF_sf"/>
</dbReference>
<dbReference type="Gene3D" id="3.30.1360.40">
    <property type="match status" value="1"/>
</dbReference>
<organism evidence="6 7">
    <name type="scientific">Aureococcus anophagefferens</name>
    <name type="common">Harmful bloom alga</name>
    <dbReference type="NCBI Taxonomy" id="44056"/>
    <lineage>
        <taxon>Eukaryota</taxon>
        <taxon>Sar</taxon>
        <taxon>Stramenopiles</taxon>
        <taxon>Ochrophyta</taxon>
        <taxon>Pelagophyceae</taxon>
        <taxon>Pelagomonadales</taxon>
        <taxon>Pelagomonadaceae</taxon>
        <taxon>Aureococcus</taxon>
    </lineage>
</organism>
<evidence type="ECO:0000313" key="7">
    <source>
        <dbReference type="Proteomes" id="UP001363151"/>
    </source>
</evidence>